<dbReference type="EMBL" id="JADIMV010000065">
    <property type="protein sequence ID" value="MBO8439771.1"/>
    <property type="molecule type" value="Genomic_DNA"/>
</dbReference>
<proteinExistence type="predicted"/>
<organism evidence="2 3">
    <name type="scientific">Candidatus Aphodosoma intestinipullorum</name>
    <dbReference type="NCBI Taxonomy" id="2840674"/>
    <lineage>
        <taxon>Bacteria</taxon>
        <taxon>Pseudomonadati</taxon>
        <taxon>Bacteroidota</taxon>
        <taxon>Bacteroidia</taxon>
        <taxon>Bacteroidales</taxon>
        <taxon>Candidatus Aphodosoma</taxon>
    </lineage>
</organism>
<dbReference type="InterPro" id="IPR016161">
    <property type="entry name" value="Ald_DH/histidinol_DH"/>
</dbReference>
<name>A0A940IER9_9BACT</name>
<dbReference type="GO" id="GO:0005737">
    <property type="term" value="C:cytoplasm"/>
    <property type="evidence" value="ECO:0007669"/>
    <property type="project" value="TreeGrafter"/>
</dbReference>
<dbReference type="GO" id="GO:0006081">
    <property type="term" value="P:aldehyde metabolic process"/>
    <property type="evidence" value="ECO:0007669"/>
    <property type="project" value="InterPro"/>
</dbReference>
<keyword evidence="1" id="KW-0560">Oxidoreductase</keyword>
<dbReference type="PANTHER" id="PTHR43570:SF16">
    <property type="entry name" value="ALDEHYDE DEHYDROGENASE TYPE III, ISOFORM Q"/>
    <property type="match status" value="1"/>
</dbReference>
<dbReference type="PANTHER" id="PTHR43570">
    <property type="entry name" value="ALDEHYDE DEHYDROGENASE"/>
    <property type="match status" value="1"/>
</dbReference>
<reference evidence="2" key="2">
    <citation type="journal article" date="2021" name="PeerJ">
        <title>Extensive microbial diversity within the chicken gut microbiome revealed by metagenomics and culture.</title>
        <authorList>
            <person name="Gilroy R."/>
            <person name="Ravi A."/>
            <person name="Getino M."/>
            <person name="Pursley I."/>
            <person name="Horton D.L."/>
            <person name="Alikhan N.F."/>
            <person name="Baker D."/>
            <person name="Gharbi K."/>
            <person name="Hall N."/>
            <person name="Watson M."/>
            <person name="Adriaenssens E.M."/>
            <person name="Foster-Nyarko E."/>
            <person name="Jarju S."/>
            <person name="Secka A."/>
            <person name="Antonio M."/>
            <person name="Oren A."/>
            <person name="Chaudhuri R.R."/>
            <person name="La Ragione R."/>
            <person name="Hildebrand F."/>
            <person name="Pallen M.J."/>
        </authorList>
    </citation>
    <scope>NUCLEOTIDE SEQUENCE</scope>
    <source>
        <strain evidence="2">3924</strain>
    </source>
</reference>
<dbReference type="InterPro" id="IPR016162">
    <property type="entry name" value="Ald_DH_N"/>
</dbReference>
<sequence>MNDINETIGRQREYFGSGATRPVEFRREMLKALRTALERHEEELYAALYEDLHKGREEAFLTELSIVYQEISAHLRGVARWSRRRSVRPALQV</sequence>
<evidence type="ECO:0000313" key="2">
    <source>
        <dbReference type="EMBL" id="MBO8439771.1"/>
    </source>
</evidence>
<evidence type="ECO:0000256" key="1">
    <source>
        <dbReference type="ARBA" id="ARBA00023002"/>
    </source>
</evidence>
<reference evidence="2" key="1">
    <citation type="submission" date="2020-10" db="EMBL/GenBank/DDBJ databases">
        <authorList>
            <person name="Gilroy R."/>
        </authorList>
    </citation>
    <scope>NUCLEOTIDE SEQUENCE</scope>
    <source>
        <strain evidence="2">3924</strain>
    </source>
</reference>
<dbReference type="Proteomes" id="UP000712007">
    <property type="component" value="Unassembled WGS sequence"/>
</dbReference>
<dbReference type="GO" id="GO:0004029">
    <property type="term" value="F:aldehyde dehydrogenase (NAD+) activity"/>
    <property type="evidence" value="ECO:0007669"/>
    <property type="project" value="TreeGrafter"/>
</dbReference>
<feature type="non-terminal residue" evidence="2">
    <location>
        <position position="93"/>
    </location>
</feature>
<dbReference type="Gene3D" id="3.40.605.10">
    <property type="entry name" value="Aldehyde Dehydrogenase, Chain A, domain 1"/>
    <property type="match status" value="1"/>
</dbReference>
<evidence type="ECO:0000313" key="3">
    <source>
        <dbReference type="Proteomes" id="UP000712007"/>
    </source>
</evidence>
<dbReference type="SUPFAM" id="SSF53720">
    <property type="entry name" value="ALDH-like"/>
    <property type="match status" value="1"/>
</dbReference>
<dbReference type="InterPro" id="IPR012394">
    <property type="entry name" value="Aldehyde_DH_NAD(P)"/>
</dbReference>
<comment type="caution">
    <text evidence="2">The sequence shown here is derived from an EMBL/GenBank/DDBJ whole genome shotgun (WGS) entry which is preliminary data.</text>
</comment>
<gene>
    <name evidence="2" type="ORF">IAC51_03885</name>
</gene>
<protein>
    <submittedName>
        <fullName evidence="2">Aldehyde dehydrogenase</fullName>
    </submittedName>
</protein>
<accession>A0A940IER9</accession>
<dbReference type="AlphaFoldDB" id="A0A940IER9"/>